<dbReference type="RefSeq" id="XP_033680667.1">
    <property type="nucleotide sequence ID" value="XM_033836280.1"/>
</dbReference>
<dbReference type="Proteomes" id="UP000800094">
    <property type="component" value="Unassembled WGS sequence"/>
</dbReference>
<evidence type="ECO:0000313" key="1">
    <source>
        <dbReference type="EMBL" id="KAF2245663.1"/>
    </source>
</evidence>
<dbReference type="AlphaFoldDB" id="A0A6A6I810"/>
<sequence length="167" mass="18472">MLMDSTALQGCTLGLRAAGRFPPCPSFALPRISHLSPLLLSPPRSSRSLGNPIHSVCVHVKSLPPSYTTVLIRICKATLRYSECTKQHPALRSRRPFVRKAATPQFSGLHSRQIDSAAGNRKSGGSITQLERHVASRPPRFFWVKPYWIGLDVLVNEGDSFEGRKDV</sequence>
<protein>
    <submittedName>
        <fullName evidence="1">Uncharacterized protein</fullName>
    </submittedName>
</protein>
<reference evidence="1" key="1">
    <citation type="journal article" date="2020" name="Stud. Mycol.">
        <title>101 Dothideomycetes genomes: a test case for predicting lifestyles and emergence of pathogens.</title>
        <authorList>
            <person name="Haridas S."/>
            <person name="Albert R."/>
            <person name="Binder M."/>
            <person name="Bloem J."/>
            <person name="Labutti K."/>
            <person name="Salamov A."/>
            <person name="Andreopoulos B."/>
            <person name="Baker S."/>
            <person name="Barry K."/>
            <person name="Bills G."/>
            <person name="Bluhm B."/>
            <person name="Cannon C."/>
            <person name="Castanera R."/>
            <person name="Culley D."/>
            <person name="Daum C."/>
            <person name="Ezra D."/>
            <person name="Gonzalez J."/>
            <person name="Henrissat B."/>
            <person name="Kuo A."/>
            <person name="Liang C."/>
            <person name="Lipzen A."/>
            <person name="Lutzoni F."/>
            <person name="Magnuson J."/>
            <person name="Mondo S."/>
            <person name="Nolan M."/>
            <person name="Ohm R."/>
            <person name="Pangilinan J."/>
            <person name="Park H.-J."/>
            <person name="Ramirez L."/>
            <person name="Alfaro M."/>
            <person name="Sun H."/>
            <person name="Tritt A."/>
            <person name="Yoshinaga Y."/>
            <person name="Zwiers L.-H."/>
            <person name="Turgeon B."/>
            <person name="Goodwin S."/>
            <person name="Spatafora J."/>
            <person name="Crous P."/>
            <person name="Grigoriev I."/>
        </authorList>
    </citation>
    <scope>NUCLEOTIDE SEQUENCE</scope>
    <source>
        <strain evidence="1">CBS 122368</strain>
    </source>
</reference>
<dbReference type="EMBL" id="ML987200">
    <property type="protein sequence ID" value="KAF2245663.1"/>
    <property type="molecule type" value="Genomic_DNA"/>
</dbReference>
<name>A0A6A6I810_9PLEO</name>
<accession>A0A6A6I810</accession>
<gene>
    <name evidence="1" type="ORF">BU26DRAFT_73309</name>
</gene>
<dbReference type="GeneID" id="54589610"/>
<proteinExistence type="predicted"/>
<keyword evidence="2" id="KW-1185">Reference proteome</keyword>
<organism evidence="1 2">
    <name type="scientific">Trematosphaeria pertusa</name>
    <dbReference type="NCBI Taxonomy" id="390896"/>
    <lineage>
        <taxon>Eukaryota</taxon>
        <taxon>Fungi</taxon>
        <taxon>Dikarya</taxon>
        <taxon>Ascomycota</taxon>
        <taxon>Pezizomycotina</taxon>
        <taxon>Dothideomycetes</taxon>
        <taxon>Pleosporomycetidae</taxon>
        <taxon>Pleosporales</taxon>
        <taxon>Massarineae</taxon>
        <taxon>Trematosphaeriaceae</taxon>
        <taxon>Trematosphaeria</taxon>
    </lineage>
</organism>
<evidence type="ECO:0000313" key="2">
    <source>
        <dbReference type="Proteomes" id="UP000800094"/>
    </source>
</evidence>